<feature type="region of interest" description="Disordered" evidence="1">
    <location>
        <begin position="1133"/>
        <end position="1228"/>
    </location>
</feature>
<keyword evidence="3" id="KW-0418">Kinase</keyword>
<evidence type="ECO:0000313" key="4">
    <source>
        <dbReference type="Proteomes" id="UP000001861"/>
    </source>
</evidence>
<dbReference type="Gene3D" id="1.10.510.10">
    <property type="entry name" value="Transferase(Phosphotransferase) domain 1"/>
    <property type="match status" value="1"/>
</dbReference>
<dbReference type="Proteomes" id="UP000001861">
    <property type="component" value="Unassembled WGS sequence"/>
</dbReference>
<feature type="region of interest" description="Disordered" evidence="1">
    <location>
        <begin position="713"/>
        <end position="817"/>
    </location>
</feature>
<feature type="compositionally biased region" description="Polar residues" evidence="1">
    <location>
        <begin position="1"/>
        <end position="21"/>
    </location>
</feature>
<dbReference type="KEGG" id="cci:CC1G_04033"/>
<protein>
    <submittedName>
        <fullName evidence="3">Other/FunK1 protein kinase</fullName>
    </submittedName>
</protein>
<accession>A8N8I6</accession>
<dbReference type="PANTHER" id="PTHR38248:SF2">
    <property type="entry name" value="FUNK1 11"/>
    <property type="match status" value="1"/>
</dbReference>
<dbReference type="PANTHER" id="PTHR38248">
    <property type="entry name" value="FUNK1 6"/>
    <property type="match status" value="1"/>
</dbReference>
<dbReference type="GeneID" id="6007603"/>
<dbReference type="InterPro" id="IPR000719">
    <property type="entry name" value="Prot_kinase_dom"/>
</dbReference>
<feature type="compositionally biased region" description="Acidic residues" evidence="1">
    <location>
        <begin position="749"/>
        <end position="806"/>
    </location>
</feature>
<dbReference type="VEuPathDB" id="FungiDB:CC1G_04033"/>
<dbReference type="GO" id="GO:0004672">
    <property type="term" value="F:protein kinase activity"/>
    <property type="evidence" value="ECO:0007669"/>
    <property type="project" value="InterPro"/>
</dbReference>
<proteinExistence type="predicted"/>
<dbReference type="InterPro" id="IPR011009">
    <property type="entry name" value="Kinase-like_dom_sf"/>
</dbReference>
<dbReference type="eggNOG" id="ENOG502SHRC">
    <property type="taxonomic scope" value="Eukaryota"/>
</dbReference>
<evidence type="ECO:0000313" key="3">
    <source>
        <dbReference type="EMBL" id="EAU90764.1"/>
    </source>
</evidence>
<feature type="region of interest" description="Disordered" evidence="1">
    <location>
        <begin position="1"/>
        <end position="38"/>
    </location>
</feature>
<evidence type="ECO:0000256" key="1">
    <source>
        <dbReference type="SAM" id="MobiDB-lite"/>
    </source>
</evidence>
<comment type="caution">
    <text evidence="3">The sequence shown here is derived from an EMBL/GenBank/DDBJ whole genome shotgun (WGS) entry which is preliminary data.</text>
</comment>
<dbReference type="GO" id="GO:0005524">
    <property type="term" value="F:ATP binding"/>
    <property type="evidence" value="ECO:0007669"/>
    <property type="project" value="InterPro"/>
</dbReference>
<feature type="compositionally biased region" description="Polar residues" evidence="1">
    <location>
        <begin position="1218"/>
        <end position="1228"/>
    </location>
</feature>
<keyword evidence="3" id="KW-0808">Transferase</keyword>
<name>A8N8I6_COPC7</name>
<feature type="domain" description="Protein kinase" evidence="2">
    <location>
        <begin position="316"/>
        <end position="689"/>
    </location>
</feature>
<dbReference type="RefSeq" id="XP_001831142.1">
    <property type="nucleotide sequence ID" value="XM_001831090.1"/>
</dbReference>
<dbReference type="OrthoDB" id="5592585at2759"/>
<keyword evidence="4" id="KW-1185">Reference proteome</keyword>
<dbReference type="InterPro" id="IPR040976">
    <property type="entry name" value="Pkinase_fungal"/>
</dbReference>
<dbReference type="PROSITE" id="PS50011">
    <property type="entry name" value="PROTEIN_KINASE_DOM"/>
    <property type="match status" value="1"/>
</dbReference>
<organism evidence="3 4">
    <name type="scientific">Coprinopsis cinerea (strain Okayama-7 / 130 / ATCC MYA-4618 / FGSC 9003)</name>
    <name type="common">Inky cap fungus</name>
    <name type="synonym">Hormographiella aspergillata</name>
    <dbReference type="NCBI Taxonomy" id="240176"/>
    <lineage>
        <taxon>Eukaryota</taxon>
        <taxon>Fungi</taxon>
        <taxon>Dikarya</taxon>
        <taxon>Basidiomycota</taxon>
        <taxon>Agaricomycotina</taxon>
        <taxon>Agaricomycetes</taxon>
        <taxon>Agaricomycetidae</taxon>
        <taxon>Agaricales</taxon>
        <taxon>Agaricineae</taxon>
        <taxon>Psathyrellaceae</taxon>
        <taxon>Coprinopsis</taxon>
    </lineage>
</organism>
<dbReference type="EMBL" id="AACS02000007">
    <property type="protein sequence ID" value="EAU90764.1"/>
    <property type="molecule type" value="Genomic_DNA"/>
</dbReference>
<gene>
    <name evidence="3" type="ORF">CC1G_04033</name>
</gene>
<reference evidence="3 4" key="1">
    <citation type="journal article" date="2010" name="Proc. Natl. Acad. Sci. U.S.A.">
        <title>Insights into evolution of multicellular fungi from the assembled chromosomes of the mushroom Coprinopsis cinerea (Coprinus cinereus).</title>
        <authorList>
            <person name="Stajich J.E."/>
            <person name="Wilke S.K."/>
            <person name="Ahren D."/>
            <person name="Au C.H."/>
            <person name="Birren B.W."/>
            <person name="Borodovsky M."/>
            <person name="Burns C."/>
            <person name="Canback B."/>
            <person name="Casselton L.A."/>
            <person name="Cheng C.K."/>
            <person name="Deng J."/>
            <person name="Dietrich F.S."/>
            <person name="Fargo D.C."/>
            <person name="Farman M.L."/>
            <person name="Gathman A.C."/>
            <person name="Goldberg J."/>
            <person name="Guigo R."/>
            <person name="Hoegger P.J."/>
            <person name="Hooker J.B."/>
            <person name="Huggins A."/>
            <person name="James T.Y."/>
            <person name="Kamada T."/>
            <person name="Kilaru S."/>
            <person name="Kodira C."/>
            <person name="Kues U."/>
            <person name="Kupfer D."/>
            <person name="Kwan H.S."/>
            <person name="Lomsadze A."/>
            <person name="Li W."/>
            <person name="Lilly W.W."/>
            <person name="Ma L.J."/>
            <person name="Mackey A.J."/>
            <person name="Manning G."/>
            <person name="Martin F."/>
            <person name="Muraguchi H."/>
            <person name="Natvig D.O."/>
            <person name="Palmerini H."/>
            <person name="Ramesh M.A."/>
            <person name="Rehmeyer C.J."/>
            <person name="Roe B.A."/>
            <person name="Shenoy N."/>
            <person name="Stanke M."/>
            <person name="Ter-Hovhannisyan V."/>
            <person name="Tunlid A."/>
            <person name="Velagapudi R."/>
            <person name="Vision T.J."/>
            <person name="Zeng Q."/>
            <person name="Zolan M.E."/>
            <person name="Pukkila P.J."/>
        </authorList>
    </citation>
    <scope>NUCLEOTIDE SEQUENCE [LARGE SCALE GENOMIC DNA]</scope>
    <source>
        <strain evidence="4">Okayama-7 / 130 / ATCC MYA-4618 / FGSC 9003</strain>
    </source>
</reference>
<dbReference type="AlphaFoldDB" id="A8N8I6"/>
<dbReference type="Pfam" id="PF17667">
    <property type="entry name" value="Pkinase_fungal"/>
    <property type="match status" value="2"/>
</dbReference>
<dbReference type="SUPFAM" id="SSF56112">
    <property type="entry name" value="Protein kinase-like (PK-like)"/>
    <property type="match status" value="2"/>
</dbReference>
<evidence type="ECO:0000259" key="2">
    <source>
        <dbReference type="PROSITE" id="PS50011"/>
    </source>
</evidence>
<feature type="compositionally biased region" description="Acidic residues" evidence="1">
    <location>
        <begin position="1155"/>
        <end position="1208"/>
    </location>
</feature>
<dbReference type="InParanoid" id="A8N8I6"/>
<sequence length="1228" mass="138165">MSDSNIQQRTPTKGKKLSSQSRYERTRSRTQEGSALGQQEFLKAVDDLHVQMAREVESNIIGPMPVETFLDEFVRSEKGLKLACSDQYPASFFDTVPTTATDTQRNSWKSARKTRQAKFKKCGKEKGMAEPWVCQISVSVDSPTKHRTFDQARRLNTLMPQYKSVNSSDSPDAQSDWDKKWRPDVSTYKKPEKGSYGASKILKGFKETQLDRVELVTEIKTTKNAVQAFQDAVHKNANPKEHEFLLDGKGAELLRGKVATMATEVLNRQHRTCFFMVLITDPHARLIRVDRAGIVVSAAIQFRIDPLPLIDFFLHFNNLSREGRGLDPTVRDPTLKEQAIAHEKLSAPKDGRGVKVIAVPGNGQGESSREVLAYRPMVDAASLTGRCTRTYKVWDLKDNVFRFLKDTWRPDTEDSEKESAVLRELKEHGVPHIPDLICGDDIEGNVTRTQDFLDAPWVGARKRKPIDPRVNHRLLENLVPRFLEDCKNIRGVFQVIYDALVAHQKAYECGWLHRDISDNNVLVLEFEDRGVLADWELAIRVKDRNDEPVDRSKRPHYRTGTWDFMSIKLLSSLDAAHTVLDDLESFFWLVLHVSIRVVPIQSRLADVNTIMKDLFHASSWDSNTRSFFGGGYKEHCLLIDGGSTSFSNLTFPGNKALDSWYKKVRLALRASFTRSASSEEQSGFNHDFLAQQFTTALESTEWSKEPLMGSESRVVVKAKGGPTTAARGAGKRDLATMQGSDDDVAQHGEEDDDENQGGDGDCDGDAEEGQGEADDDEGEDEEAEDEEAEGMDESEGEGPEDEDEGADGSGEPPMKSLSFCNFMSEEVVPAATRVLNRQNRKALSWFSRRARMPTSAIRRTCATIARELKEHGVPPTTNLICGGDDGNVTWNQEVVKTPWIAGKSNHRLLKHSVPRFLEDGKDIRGVFQAIYDAFLAHQKAYECGWFHGDISDNTVLALESEDRGILADWELVAPAAKNSEPIDRSKRPHYRTGTWDFMSIRLLSPLDTAHTILDDLESFFWLVLHVAIRVVPIHSRTKDVNVIMDFLFHKSSWNSQARSFFGGSGKQNLVMIDQDFSPYGEMSFPCNKALTTWYQTVRLALRASLSRPAYSEDQSDFNHDFLAQQFRTTLDSPEWSNEPLIGSQNTCVMNANDDSTADDYDDEDEDDSEEAVEDEDEGDEVESDEDGDEANESDNDYDSANEDEDCESADGWSEQRTKSNAQGPRQKG</sequence>